<sequence>MPDPKQQSGVVDDPANTIDLCESFFVVDCCCCFTRLSHSPRQLVAFARSPSPATSIQSLPLRSPRVHSSNSTPHSPPCVESPPYLSSNQLCLLFHRPLRLSTRKDLQFKSITSRIDCLLEPCREVSSGGRELVRLLTSESFLRADLPIPSNPNTREVYNLDCANQRSGFETVRLLTSEYSRCSTPRPVASPTPSTTESEGFQITWHIAAHQRHTLARPLASPTHQPSKSATRTPYKHKSAESLQAVNTAITHAHFDERAPL</sequence>
<proteinExistence type="predicted"/>
<feature type="region of interest" description="Disordered" evidence="1">
    <location>
        <begin position="218"/>
        <end position="241"/>
    </location>
</feature>
<evidence type="ECO:0000313" key="2">
    <source>
        <dbReference type="EMBL" id="KAK6972201.1"/>
    </source>
</evidence>
<accession>A0AAV9Z782</accession>
<protein>
    <submittedName>
        <fullName evidence="2">Uncharacterized protein</fullName>
    </submittedName>
</protein>
<name>A0AAV9Z782_9AGAR</name>
<organism evidence="2 4">
    <name type="scientific">Favolaschia claudopus</name>
    <dbReference type="NCBI Taxonomy" id="2862362"/>
    <lineage>
        <taxon>Eukaryota</taxon>
        <taxon>Fungi</taxon>
        <taxon>Dikarya</taxon>
        <taxon>Basidiomycota</taxon>
        <taxon>Agaricomycotina</taxon>
        <taxon>Agaricomycetes</taxon>
        <taxon>Agaricomycetidae</taxon>
        <taxon>Agaricales</taxon>
        <taxon>Marasmiineae</taxon>
        <taxon>Mycenaceae</taxon>
        <taxon>Favolaschia</taxon>
    </lineage>
</organism>
<dbReference type="EMBL" id="JAWWNJ010000191">
    <property type="protein sequence ID" value="KAK6972201.1"/>
    <property type="molecule type" value="Genomic_DNA"/>
</dbReference>
<gene>
    <name evidence="2" type="ORF">R3P38DRAFT_3135020</name>
    <name evidence="3" type="ORF">R3P38DRAFT_3135044</name>
</gene>
<feature type="region of interest" description="Disordered" evidence="1">
    <location>
        <begin position="53"/>
        <end position="79"/>
    </location>
</feature>
<evidence type="ECO:0000313" key="4">
    <source>
        <dbReference type="Proteomes" id="UP001362999"/>
    </source>
</evidence>
<keyword evidence="4" id="KW-1185">Reference proteome</keyword>
<dbReference type="EMBL" id="JAWWNJ010000191">
    <property type="protein sequence ID" value="KAK6972205.1"/>
    <property type="molecule type" value="Genomic_DNA"/>
</dbReference>
<dbReference type="Proteomes" id="UP001362999">
    <property type="component" value="Unassembled WGS sequence"/>
</dbReference>
<comment type="caution">
    <text evidence="2">The sequence shown here is derived from an EMBL/GenBank/DDBJ whole genome shotgun (WGS) entry which is preliminary data.</text>
</comment>
<dbReference type="AlphaFoldDB" id="A0AAV9Z782"/>
<feature type="compositionally biased region" description="Polar residues" evidence="1">
    <location>
        <begin position="53"/>
        <end position="73"/>
    </location>
</feature>
<reference evidence="2 4" key="1">
    <citation type="journal article" date="2024" name="J Genomics">
        <title>Draft genome sequencing and assembly of Favolaschia claudopus CIRM-BRFM 2984 isolated from oak limbs.</title>
        <authorList>
            <person name="Navarro D."/>
            <person name="Drula E."/>
            <person name="Chaduli D."/>
            <person name="Cazenave R."/>
            <person name="Ahrendt S."/>
            <person name="Wang J."/>
            <person name="Lipzen A."/>
            <person name="Daum C."/>
            <person name="Barry K."/>
            <person name="Grigoriev I.V."/>
            <person name="Favel A."/>
            <person name="Rosso M.N."/>
            <person name="Martin F."/>
        </authorList>
    </citation>
    <scope>NUCLEOTIDE SEQUENCE [LARGE SCALE GENOMIC DNA]</scope>
    <source>
        <strain evidence="2 4">CIRM-BRFM 2984</strain>
    </source>
</reference>
<feature type="compositionally biased region" description="Polar residues" evidence="1">
    <location>
        <begin position="222"/>
        <end position="232"/>
    </location>
</feature>
<evidence type="ECO:0000313" key="3">
    <source>
        <dbReference type="EMBL" id="KAK6972205.1"/>
    </source>
</evidence>
<evidence type="ECO:0000256" key="1">
    <source>
        <dbReference type="SAM" id="MobiDB-lite"/>
    </source>
</evidence>